<accession>A0A1G5KQ96</accession>
<evidence type="ECO:0000313" key="2">
    <source>
        <dbReference type="EMBL" id="SCZ02742.1"/>
    </source>
</evidence>
<organism evidence="2 3">
    <name type="scientific">Flavobacterium caeni</name>
    <dbReference type="NCBI Taxonomy" id="490189"/>
    <lineage>
        <taxon>Bacteria</taxon>
        <taxon>Pseudomonadati</taxon>
        <taxon>Bacteroidota</taxon>
        <taxon>Flavobacteriia</taxon>
        <taxon>Flavobacteriales</taxon>
        <taxon>Flavobacteriaceae</taxon>
        <taxon>Flavobacterium</taxon>
    </lineage>
</organism>
<feature type="signal peptide" evidence="1">
    <location>
        <begin position="1"/>
        <end position="18"/>
    </location>
</feature>
<protein>
    <recommendedName>
        <fullName evidence="4">Intein N-terminal splicing region</fullName>
    </recommendedName>
</protein>
<evidence type="ECO:0000313" key="3">
    <source>
        <dbReference type="Proteomes" id="UP000199354"/>
    </source>
</evidence>
<feature type="chain" id="PRO_5011448920" description="Intein N-terminal splicing region" evidence="1">
    <location>
        <begin position="19"/>
        <end position="184"/>
    </location>
</feature>
<gene>
    <name evidence="2" type="ORF">SAMN02927903_03415</name>
</gene>
<dbReference type="RefSeq" id="WP_091147585.1">
    <property type="nucleotide sequence ID" value="NZ_FMVF01000081.1"/>
</dbReference>
<dbReference type="AlphaFoldDB" id="A0A1G5KQ96"/>
<evidence type="ECO:0008006" key="4">
    <source>
        <dbReference type="Google" id="ProtNLM"/>
    </source>
</evidence>
<proteinExistence type="predicted"/>
<name>A0A1G5KQ96_9FLAO</name>
<reference evidence="2 3" key="1">
    <citation type="submission" date="2016-10" db="EMBL/GenBank/DDBJ databases">
        <authorList>
            <person name="de Groot N.N."/>
        </authorList>
    </citation>
    <scope>NUCLEOTIDE SEQUENCE [LARGE SCALE GENOMIC DNA]</scope>
    <source>
        <strain evidence="2 3">CGMCC 1.7031</strain>
    </source>
</reference>
<sequence>MKSKLVIIILCLSISAFAQKSSEEKYAERNSICKHKNKYSIQDRKSFYPFNKASNILLISFDDPEVLINELPISNQILDSTKVKEIKSLTHDEINNLSDILYNFGFINDKFPKIIDEANCYNPRNAILFIDEKSKIYEYIEICFSCNKIEFSSKEIKTWDNCTEKNDLIRKFFKSKEFKVGVDK</sequence>
<keyword evidence="3" id="KW-1185">Reference proteome</keyword>
<dbReference type="OrthoDB" id="656959at2"/>
<keyword evidence="1" id="KW-0732">Signal</keyword>
<evidence type="ECO:0000256" key="1">
    <source>
        <dbReference type="SAM" id="SignalP"/>
    </source>
</evidence>
<dbReference type="EMBL" id="FMVF01000081">
    <property type="protein sequence ID" value="SCZ02742.1"/>
    <property type="molecule type" value="Genomic_DNA"/>
</dbReference>
<dbReference type="Proteomes" id="UP000199354">
    <property type="component" value="Unassembled WGS sequence"/>
</dbReference>